<dbReference type="OrthoDB" id="8535430at2"/>
<evidence type="ECO:0000313" key="9">
    <source>
        <dbReference type="Proteomes" id="UP000186599"/>
    </source>
</evidence>
<dbReference type="Pfam" id="PF14246">
    <property type="entry name" value="TetR_C_7"/>
    <property type="match status" value="1"/>
</dbReference>
<dbReference type="STRING" id="653930.SAMN05216589_0460"/>
<evidence type="ECO:0000313" key="10">
    <source>
        <dbReference type="Proteomes" id="UP000186904"/>
    </source>
</evidence>
<reference evidence="8 11" key="2">
    <citation type="submission" date="2019-04" db="EMBL/GenBank/DDBJ databases">
        <title>Crypto-aerobic microbial life in anoxic (sulfidic) marine sediments.</title>
        <authorList>
            <person name="Bhattacharya S."/>
            <person name="Roy C."/>
            <person name="Mondal N."/>
            <person name="Sarkar J."/>
            <person name="Mandal S."/>
            <person name="Rameez M.J."/>
            <person name="Ghosh W."/>
        </authorList>
    </citation>
    <scope>NUCLEOTIDE SEQUENCE [LARGE SCALE GENOMIC DNA]</scope>
    <source>
        <strain evidence="8 11">SBBB</strain>
    </source>
</reference>
<gene>
    <name evidence="8" type="ORF">FA869_03935</name>
    <name evidence="7" type="ORF">SAMN04487855_1164</name>
    <name evidence="6" type="ORF">SAMN05216589_0460</name>
</gene>
<dbReference type="Gene3D" id="1.10.357.10">
    <property type="entry name" value="Tetracycline Repressor, domain 2"/>
    <property type="match status" value="1"/>
</dbReference>
<name>A0A031MI25_9GAMM</name>
<reference evidence="9 10" key="1">
    <citation type="submission" date="2016-10" db="EMBL/GenBank/DDBJ databases">
        <authorList>
            <person name="de Groot N.N."/>
        </authorList>
    </citation>
    <scope>NUCLEOTIDE SEQUENCE [LARGE SCALE GENOMIC DNA]</scope>
    <source>
        <strain evidence="7 9">CGMCC 1.9095</strain>
        <strain evidence="6 10">DSM 22558</strain>
    </source>
</reference>
<dbReference type="InterPro" id="IPR036271">
    <property type="entry name" value="Tet_transcr_reg_TetR-rel_C_sf"/>
</dbReference>
<feature type="domain" description="HTH tetR-type" evidence="5">
    <location>
        <begin position="17"/>
        <end position="77"/>
    </location>
</feature>
<dbReference type="EMBL" id="FOGN01000001">
    <property type="protein sequence ID" value="SER40483.1"/>
    <property type="molecule type" value="Genomic_DNA"/>
</dbReference>
<evidence type="ECO:0000313" key="7">
    <source>
        <dbReference type="EMBL" id="SFL77698.1"/>
    </source>
</evidence>
<evidence type="ECO:0000256" key="3">
    <source>
        <dbReference type="ARBA" id="ARBA00023163"/>
    </source>
</evidence>
<dbReference type="PROSITE" id="PS50977">
    <property type="entry name" value="HTH_TETR_2"/>
    <property type="match status" value="1"/>
</dbReference>
<evidence type="ECO:0000256" key="4">
    <source>
        <dbReference type="PROSITE-ProRule" id="PRU00335"/>
    </source>
</evidence>
<feature type="DNA-binding region" description="H-T-H motif" evidence="4">
    <location>
        <begin position="40"/>
        <end position="59"/>
    </location>
</feature>
<dbReference type="InterPro" id="IPR050109">
    <property type="entry name" value="HTH-type_TetR-like_transc_reg"/>
</dbReference>
<evidence type="ECO:0000256" key="2">
    <source>
        <dbReference type="ARBA" id="ARBA00023125"/>
    </source>
</evidence>
<dbReference type="PRINTS" id="PR00455">
    <property type="entry name" value="HTHTETR"/>
</dbReference>
<keyword evidence="9" id="KW-1185">Reference proteome</keyword>
<dbReference type="InterPro" id="IPR009057">
    <property type="entry name" value="Homeodomain-like_sf"/>
</dbReference>
<dbReference type="InterPro" id="IPR039536">
    <property type="entry name" value="TetR_C_Proteobacteria"/>
</dbReference>
<keyword evidence="2 4" id="KW-0238">DNA-binding</keyword>
<accession>A0A031MI25</accession>
<dbReference type="PANTHER" id="PTHR30055">
    <property type="entry name" value="HTH-TYPE TRANSCRIPTIONAL REGULATOR RUTR"/>
    <property type="match status" value="1"/>
</dbReference>
<protein>
    <submittedName>
        <fullName evidence="8">TetR/AcrR family transcriptional regulator</fullName>
    </submittedName>
    <submittedName>
        <fullName evidence="6">Transcriptional regulator, TetR family</fullName>
    </submittedName>
</protein>
<evidence type="ECO:0000313" key="6">
    <source>
        <dbReference type="EMBL" id="SER40483.1"/>
    </source>
</evidence>
<dbReference type="Proteomes" id="UP000186599">
    <property type="component" value="Unassembled WGS sequence"/>
</dbReference>
<dbReference type="Proteomes" id="UP000186904">
    <property type="component" value="Unassembled WGS sequence"/>
</dbReference>
<dbReference type="PANTHER" id="PTHR30055:SF146">
    <property type="entry name" value="HTH-TYPE TRANSCRIPTIONAL DUAL REGULATOR CECR"/>
    <property type="match status" value="1"/>
</dbReference>
<dbReference type="FunFam" id="1.10.10.60:FF:000141">
    <property type="entry name" value="TetR family transcriptional regulator"/>
    <property type="match status" value="1"/>
</dbReference>
<dbReference type="EMBL" id="FOUA01000001">
    <property type="protein sequence ID" value="SFL77698.1"/>
    <property type="molecule type" value="Genomic_DNA"/>
</dbReference>
<dbReference type="SUPFAM" id="SSF48498">
    <property type="entry name" value="Tetracyclin repressor-like, C-terminal domain"/>
    <property type="match status" value="1"/>
</dbReference>
<dbReference type="GO" id="GO:0000976">
    <property type="term" value="F:transcription cis-regulatory region binding"/>
    <property type="evidence" value="ECO:0007669"/>
    <property type="project" value="TreeGrafter"/>
</dbReference>
<dbReference type="RefSeq" id="WP_036989215.1">
    <property type="nucleotide sequence ID" value="NZ_FOGN01000001.1"/>
</dbReference>
<evidence type="ECO:0000259" key="5">
    <source>
        <dbReference type="PROSITE" id="PS50977"/>
    </source>
</evidence>
<organism evidence="8 11">
    <name type="scientific">Halopseudomonas bauzanensis</name>
    <dbReference type="NCBI Taxonomy" id="653930"/>
    <lineage>
        <taxon>Bacteria</taxon>
        <taxon>Pseudomonadati</taxon>
        <taxon>Pseudomonadota</taxon>
        <taxon>Gammaproteobacteria</taxon>
        <taxon>Pseudomonadales</taxon>
        <taxon>Pseudomonadaceae</taxon>
        <taxon>Halopseudomonas</taxon>
    </lineage>
</organism>
<dbReference type="GO" id="GO:0003700">
    <property type="term" value="F:DNA-binding transcription factor activity"/>
    <property type="evidence" value="ECO:0007669"/>
    <property type="project" value="TreeGrafter"/>
</dbReference>
<keyword evidence="1" id="KW-0805">Transcription regulation</keyword>
<dbReference type="SUPFAM" id="SSF46689">
    <property type="entry name" value="Homeodomain-like"/>
    <property type="match status" value="1"/>
</dbReference>
<dbReference type="EMBL" id="SWAV01000001">
    <property type="protein sequence ID" value="TKA93332.1"/>
    <property type="molecule type" value="Genomic_DNA"/>
</dbReference>
<dbReference type="Gene3D" id="1.10.10.60">
    <property type="entry name" value="Homeodomain-like"/>
    <property type="match status" value="1"/>
</dbReference>
<evidence type="ECO:0000313" key="8">
    <source>
        <dbReference type="EMBL" id="TKA93332.1"/>
    </source>
</evidence>
<dbReference type="AlphaFoldDB" id="A0A031MI25"/>
<evidence type="ECO:0000313" key="11">
    <source>
        <dbReference type="Proteomes" id="UP000305198"/>
    </source>
</evidence>
<dbReference type="InterPro" id="IPR001647">
    <property type="entry name" value="HTH_TetR"/>
</dbReference>
<keyword evidence="3" id="KW-0804">Transcription</keyword>
<evidence type="ECO:0000256" key="1">
    <source>
        <dbReference type="ARBA" id="ARBA00023015"/>
    </source>
</evidence>
<dbReference type="Proteomes" id="UP000305198">
    <property type="component" value="Unassembled WGS sequence"/>
</dbReference>
<sequence>MSEKKLRPSGPGRPKDPAKRQAILHAAQALFLRNGYEGTSMEAIAGEAEVSKLTVYSHFTDKDTLYAAAIRNVCESQMPQLFFEHPAETDIRILLQRIGDAFCLLINGPESLALHRLLVRMAGQDAKLAQLFYEAGPQRVCEGMVQVLQRAVGRGELEIETPINAARHFFCLLKGDHNFRLLIGHEQSMNAVDRQQHVAEVVEIFLRIYGTHSR</sequence>
<dbReference type="Pfam" id="PF00440">
    <property type="entry name" value="TetR_N"/>
    <property type="match status" value="1"/>
</dbReference>
<proteinExistence type="predicted"/>